<proteinExistence type="predicted"/>
<evidence type="ECO:0000313" key="1">
    <source>
        <dbReference type="EMBL" id="KUG21169.1"/>
    </source>
</evidence>
<dbReference type="EMBL" id="LNQE01001095">
    <property type="protein sequence ID" value="KUG21169.1"/>
    <property type="molecule type" value="Genomic_DNA"/>
</dbReference>
<sequence>MSETSDEHRRLRLTGEILPATGCRDAASCGHRTGRAGTAHHLPAGTRGY</sequence>
<name>A0A0W8FK98_9ZZZZ</name>
<reference evidence="1" key="1">
    <citation type="journal article" date="2015" name="Proc. Natl. Acad. Sci. U.S.A.">
        <title>Networks of energetic and metabolic interactions define dynamics in microbial communities.</title>
        <authorList>
            <person name="Embree M."/>
            <person name="Liu J.K."/>
            <person name="Al-Bassam M.M."/>
            <person name="Zengler K."/>
        </authorList>
    </citation>
    <scope>NUCLEOTIDE SEQUENCE</scope>
</reference>
<gene>
    <name evidence="1" type="ORF">ASZ90_009089</name>
</gene>
<accession>A0A0W8FK98</accession>
<comment type="caution">
    <text evidence="1">The sequence shown here is derived from an EMBL/GenBank/DDBJ whole genome shotgun (WGS) entry which is preliminary data.</text>
</comment>
<dbReference type="AlphaFoldDB" id="A0A0W8FK98"/>
<organism evidence="1">
    <name type="scientific">hydrocarbon metagenome</name>
    <dbReference type="NCBI Taxonomy" id="938273"/>
    <lineage>
        <taxon>unclassified sequences</taxon>
        <taxon>metagenomes</taxon>
        <taxon>ecological metagenomes</taxon>
    </lineage>
</organism>
<protein>
    <submittedName>
        <fullName evidence="1">Uncharacterized protein</fullName>
    </submittedName>
</protein>